<evidence type="ECO:0000313" key="2">
    <source>
        <dbReference type="Proteomes" id="UP000660885"/>
    </source>
</evidence>
<dbReference type="EMBL" id="JAETWB010000001">
    <property type="protein sequence ID" value="MBL6076380.1"/>
    <property type="molecule type" value="Genomic_DNA"/>
</dbReference>
<organism evidence="1 2">
    <name type="scientific">Belnapia arida</name>
    <dbReference type="NCBI Taxonomy" id="2804533"/>
    <lineage>
        <taxon>Bacteria</taxon>
        <taxon>Pseudomonadati</taxon>
        <taxon>Pseudomonadota</taxon>
        <taxon>Alphaproteobacteria</taxon>
        <taxon>Acetobacterales</taxon>
        <taxon>Roseomonadaceae</taxon>
        <taxon>Belnapia</taxon>
    </lineage>
</organism>
<accession>A0ABS1TW17</accession>
<dbReference type="Proteomes" id="UP000660885">
    <property type="component" value="Unassembled WGS sequence"/>
</dbReference>
<sequence>MPTHEPTARPRPVEPAVPWDGLFAAGPRIDPEAMFLAWIELVFGPPLPPEARTD</sequence>
<gene>
    <name evidence="1" type="ORF">JMJ56_00100</name>
</gene>
<name>A0ABS1TW17_9PROT</name>
<protein>
    <submittedName>
        <fullName evidence="1">Uncharacterized protein</fullName>
    </submittedName>
</protein>
<proteinExistence type="predicted"/>
<dbReference type="RefSeq" id="WP_202829584.1">
    <property type="nucleotide sequence ID" value="NZ_JAETWB010000001.1"/>
</dbReference>
<keyword evidence="2" id="KW-1185">Reference proteome</keyword>
<comment type="caution">
    <text evidence="1">The sequence shown here is derived from an EMBL/GenBank/DDBJ whole genome shotgun (WGS) entry which is preliminary data.</text>
</comment>
<reference evidence="1 2" key="1">
    <citation type="submission" date="2021-01" db="EMBL/GenBank/DDBJ databases">
        <title>Belnapia mucosa sp. nov. and Belnapia arida sp. nov., isolated from the Tabernas Desert (Almeria, Spain).</title>
        <authorList>
            <person name="Molina-Menor E."/>
            <person name="Vidal-Verdu A."/>
            <person name="Calonge A."/>
            <person name="Satari L."/>
            <person name="Pereto J."/>
            <person name="Porcar M."/>
        </authorList>
    </citation>
    <scope>NUCLEOTIDE SEQUENCE [LARGE SCALE GENOMIC DNA]</scope>
    <source>
        <strain evidence="1 2">T18</strain>
    </source>
</reference>
<evidence type="ECO:0000313" key="1">
    <source>
        <dbReference type="EMBL" id="MBL6076380.1"/>
    </source>
</evidence>